<evidence type="ECO:0000256" key="6">
    <source>
        <dbReference type="PROSITE-ProRule" id="PRU01016"/>
    </source>
</evidence>
<protein>
    <recommendedName>
        <fullName evidence="1">DNA (cytosine-5-)-methyltransferase</fullName>
        <ecNumber evidence="1">2.1.1.37</ecNumber>
    </recommendedName>
</protein>
<dbReference type="PANTHER" id="PTHR46098:SF1">
    <property type="entry name" value="TRNA (CYTOSINE(38)-C(5))-METHYLTRANSFERASE"/>
    <property type="match status" value="1"/>
</dbReference>
<dbReference type="EMBL" id="JACOPO010000006">
    <property type="protein sequence ID" value="MBC5723229.1"/>
    <property type="molecule type" value="Genomic_DNA"/>
</dbReference>
<dbReference type="GO" id="GO:0003886">
    <property type="term" value="F:DNA (cytosine-5-)-methyltransferase activity"/>
    <property type="evidence" value="ECO:0007669"/>
    <property type="project" value="UniProtKB-EC"/>
</dbReference>
<dbReference type="InterPro" id="IPR001525">
    <property type="entry name" value="C5_MeTfrase"/>
</dbReference>
<keyword evidence="8" id="KW-1185">Reference proteome</keyword>
<dbReference type="InterPro" id="IPR029063">
    <property type="entry name" value="SAM-dependent_MTases_sf"/>
</dbReference>
<sequence>MPEITLGSLFDGIGVFPLAAARCGIVPVWASEIEAAPISITKRHFPGVKHLGDITKLHGGAIPSVHVLTFGSPCQNLSQIGNRTGLAGAKSNLFFHAIRIIQEMRDATKGVYPIIAVWENVMGAFSSNDRMDFRAVLSAFADTEISMPPSGRWANAGMVRGGCPDIAWRLMDAQYWASPRLARRQRIFLVADFGGRRAPEILFKPRTMQPLPASGGTRRMFASEGDRGAFLEARGRVPIVRPFQGFRMRGAAKQGEQTAFQNSFGFPTDPFPTLLAGAVSPFAFWYEDDPEGGCIRFPTELESERMMGLPEGWTKYGIGGEEIRSAQRYKALGNAIALPCAEYIMTGIYEVLGGVA</sequence>
<dbReference type="PROSITE" id="PS51679">
    <property type="entry name" value="SAM_MT_C5"/>
    <property type="match status" value="1"/>
</dbReference>
<dbReference type="Gene3D" id="3.40.50.150">
    <property type="entry name" value="Vaccinia Virus protein VP39"/>
    <property type="match status" value="1"/>
</dbReference>
<dbReference type="GO" id="GO:0009307">
    <property type="term" value="P:DNA restriction-modification system"/>
    <property type="evidence" value="ECO:0007669"/>
    <property type="project" value="UniProtKB-KW"/>
</dbReference>
<evidence type="ECO:0000313" key="8">
    <source>
        <dbReference type="Proteomes" id="UP000628736"/>
    </source>
</evidence>
<dbReference type="Proteomes" id="UP000628736">
    <property type="component" value="Unassembled WGS sequence"/>
</dbReference>
<dbReference type="PANTHER" id="PTHR46098">
    <property type="entry name" value="TRNA (CYTOSINE(38)-C(5))-METHYLTRANSFERASE"/>
    <property type="match status" value="1"/>
</dbReference>
<gene>
    <name evidence="7" type="ORF">H8S11_10445</name>
</gene>
<dbReference type="RefSeq" id="WP_186853100.1">
    <property type="nucleotide sequence ID" value="NZ_JACOPO010000006.1"/>
</dbReference>
<dbReference type="AlphaFoldDB" id="A0A8J6J2U7"/>
<dbReference type="EC" id="2.1.1.37" evidence="1"/>
<keyword evidence="2 6" id="KW-0489">Methyltransferase</keyword>
<keyword evidence="3 6" id="KW-0808">Transferase</keyword>
<evidence type="ECO:0000256" key="3">
    <source>
        <dbReference type="ARBA" id="ARBA00022679"/>
    </source>
</evidence>
<evidence type="ECO:0000313" key="7">
    <source>
        <dbReference type="EMBL" id="MBC5723229.1"/>
    </source>
</evidence>
<comment type="caution">
    <text evidence="7">The sequence shown here is derived from an EMBL/GenBank/DDBJ whole genome shotgun (WGS) entry which is preliminary data.</text>
</comment>
<reference evidence="7" key="1">
    <citation type="submission" date="2020-08" db="EMBL/GenBank/DDBJ databases">
        <title>Genome public.</title>
        <authorList>
            <person name="Liu C."/>
            <person name="Sun Q."/>
        </authorList>
    </citation>
    <scope>NUCLEOTIDE SEQUENCE</scope>
    <source>
        <strain evidence="7">NSJ-23</strain>
    </source>
</reference>
<keyword evidence="5" id="KW-0680">Restriction system</keyword>
<organism evidence="7 8">
    <name type="scientific">Flintibacter hominis</name>
    <dbReference type="NCBI Taxonomy" id="2763048"/>
    <lineage>
        <taxon>Bacteria</taxon>
        <taxon>Bacillati</taxon>
        <taxon>Bacillota</taxon>
        <taxon>Clostridia</taxon>
        <taxon>Eubacteriales</taxon>
        <taxon>Flintibacter</taxon>
    </lineage>
</organism>
<comment type="similarity">
    <text evidence="6">Belongs to the class I-like SAM-binding methyltransferase superfamily. C5-methyltransferase family.</text>
</comment>
<dbReference type="Pfam" id="PF00145">
    <property type="entry name" value="DNA_methylase"/>
    <property type="match status" value="1"/>
</dbReference>
<dbReference type="InterPro" id="IPR050750">
    <property type="entry name" value="C5-MTase"/>
</dbReference>
<accession>A0A8J6J2U7</accession>
<feature type="active site" evidence="6">
    <location>
        <position position="74"/>
    </location>
</feature>
<evidence type="ECO:0000256" key="5">
    <source>
        <dbReference type="ARBA" id="ARBA00022747"/>
    </source>
</evidence>
<keyword evidence="4 6" id="KW-0949">S-adenosyl-L-methionine</keyword>
<evidence type="ECO:0000256" key="2">
    <source>
        <dbReference type="ARBA" id="ARBA00022603"/>
    </source>
</evidence>
<proteinExistence type="inferred from homology"/>
<evidence type="ECO:0000256" key="4">
    <source>
        <dbReference type="ARBA" id="ARBA00022691"/>
    </source>
</evidence>
<dbReference type="SUPFAM" id="SSF53335">
    <property type="entry name" value="S-adenosyl-L-methionine-dependent methyltransferases"/>
    <property type="match status" value="1"/>
</dbReference>
<evidence type="ECO:0000256" key="1">
    <source>
        <dbReference type="ARBA" id="ARBA00011975"/>
    </source>
</evidence>
<name>A0A8J6J2U7_9FIRM</name>
<dbReference type="GO" id="GO:0032259">
    <property type="term" value="P:methylation"/>
    <property type="evidence" value="ECO:0007669"/>
    <property type="project" value="UniProtKB-KW"/>
</dbReference>